<dbReference type="PROSITE" id="PS50931">
    <property type="entry name" value="HTH_LYSR"/>
    <property type="match status" value="1"/>
</dbReference>
<keyword evidence="3" id="KW-0238">DNA-binding</keyword>
<dbReference type="InterPro" id="IPR058163">
    <property type="entry name" value="LysR-type_TF_proteobact-type"/>
</dbReference>
<keyword evidence="8" id="KW-1185">Reference proteome</keyword>
<evidence type="ECO:0000313" key="7">
    <source>
        <dbReference type="EMBL" id="PND38341.1"/>
    </source>
</evidence>
<reference evidence="7 8" key="1">
    <citation type="submission" date="2018-01" db="EMBL/GenBank/DDBJ databases">
        <title>Draft genome sequence of Paucibacter aquatile CR182 isolated from freshwater of the Nakdong River.</title>
        <authorList>
            <person name="Choi A."/>
            <person name="Chung E.J."/>
        </authorList>
    </citation>
    <scope>NUCLEOTIDE SEQUENCE [LARGE SCALE GENOMIC DNA]</scope>
    <source>
        <strain evidence="7 8">CR182</strain>
    </source>
</reference>
<dbReference type="PANTHER" id="PTHR30537:SF74">
    <property type="entry name" value="HTH-TYPE TRANSCRIPTIONAL REGULATOR TRPI"/>
    <property type="match status" value="1"/>
</dbReference>
<dbReference type="AlphaFoldDB" id="A0A2N8KY33"/>
<dbReference type="PANTHER" id="PTHR30537">
    <property type="entry name" value="HTH-TYPE TRANSCRIPTIONAL REGULATOR"/>
    <property type="match status" value="1"/>
</dbReference>
<dbReference type="Gene3D" id="1.10.10.10">
    <property type="entry name" value="Winged helix-like DNA-binding domain superfamily/Winged helix DNA-binding domain"/>
    <property type="match status" value="1"/>
</dbReference>
<evidence type="ECO:0000259" key="6">
    <source>
        <dbReference type="PROSITE" id="PS50931"/>
    </source>
</evidence>
<evidence type="ECO:0000256" key="3">
    <source>
        <dbReference type="ARBA" id="ARBA00023125"/>
    </source>
</evidence>
<name>A0A2N8KY33_9BURK</name>
<protein>
    <submittedName>
        <fullName evidence="7">LysR family transcriptional regulator</fullName>
    </submittedName>
</protein>
<gene>
    <name evidence="7" type="ORF">C1O66_12940</name>
</gene>
<dbReference type="InterPro" id="IPR005119">
    <property type="entry name" value="LysR_subst-bd"/>
</dbReference>
<dbReference type="InterPro" id="IPR036390">
    <property type="entry name" value="WH_DNA-bd_sf"/>
</dbReference>
<dbReference type="Pfam" id="PF00126">
    <property type="entry name" value="HTH_1"/>
    <property type="match status" value="1"/>
</dbReference>
<dbReference type="CDD" id="cd08432">
    <property type="entry name" value="PBP2_GcdR_TrpI_HvrB_AmpR_like"/>
    <property type="match status" value="1"/>
</dbReference>
<dbReference type="SUPFAM" id="SSF53850">
    <property type="entry name" value="Periplasmic binding protein-like II"/>
    <property type="match status" value="1"/>
</dbReference>
<dbReference type="GO" id="GO:0003700">
    <property type="term" value="F:DNA-binding transcription factor activity"/>
    <property type="evidence" value="ECO:0007669"/>
    <property type="project" value="InterPro"/>
</dbReference>
<dbReference type="InterPro" id="IPR000847">
    <property type="entry name" value="LysR_HTH_N"/>
</dbReference>
<dbReference type="PRINTS" id="PR00039">
    <property type="entry name" value="HTHLYSR"/>
</dbReference>
<feature type="region of interest" description="Disordered" evidence="5">
    <location>
        <begin position="328"/>
        <end position="357"/>
    </location>
</feature>
<dbReference type="Proteomes" id="UP000235916">
    <property type="component" value="Unassembled WGS sequence"/>
</dbReference>
<evidence type="ECO:0000256" key="1">
    <source>
        <dbReference type="ARBA" id="ARBA00009437"/>
    </source>
</evidence>
<dbReference type="GO" id="GO:0006351">
    <property type="term" value="P:DNA-templated transcription"/>
    <property type="evidence" value="ECO:0007669"/>
    <property type="project" value="TreeGrafter"/>
</dbReference>
<accession>A0A2N8KY33</accession>
<sequence length="357" mass="39760">MNGKHPSDPQPARLPLSSRQRPLSIGPLRAFEAVARLLSFRAAAEELHLTQSAISRQIRSLEDEIGCTLFLRGTRFVELSADGAVLRQQVLPLLERLDQTVRQIRQSRGRRVVNVTTFASFASLWLIPRLEAFQREHPDIDIRVSANDVVIDLDDSEFDVALRYISKEQTPPGAERLFGETLTPAIGRWAAERAAAGEAPPLRRPADLAAYSLAEEDDSRASTEYLGWRRWLRTHGVGELQPRRWMYLNFTYQQVQAALAGQAVALARVALVSEQLHRGDLVEPFGPAGRMSSPISYWQLQSRHSRERTEVRQFCDWVSAQAAQTRADIGEADATAEAAEAAANTASESESNRPAEA</sequence>
<dbReference type="SUPFAM" id="SSF46785">
    <property type="entry name" value="Winged helix' DNA-binding domain"/>
    <property type="match status" value="1"/>
</dbReference>
<feature type="domain" description="HTH lysR-type" evidence="6">
    <location>
        <begin position="28"/>
        <end position="80"/>
    </location>
</feature>
<dbReference type="Gene3D" id="3.40.190.10">
    <property type="entry name" value="Periplasmic binding protein-like II"/>
    <property type="match status" value="2"/>
</dbReference>
<evidence type="ECO:0000256" key="2">
    <source>
        <dbReference type="ARBA" id="ARBA00023015"/>
    </source>
</evidence>
<dbReference type="OrthoDB" id="8688993at2"/>
<keyword evidence="2" id="KW-0805">Transcription regulation</keyword>
<dbReference type="RefSeq" id="WP_102768260.1">
    <property type="nucleotide sequence ID" value="NZ_POSP01000003.1"/>
</dbReference>
<keyword evidence="4" id="KW-0804">Transcription</keyword>
<comment type="similarity">
    <text evidence="1">Belongs to the LysR transcriptional regulatory family.</text>
</comment>
<dbReference type="GO" id="GO:0043565">
    <property type="term" value="F:sequence-specific DNA binding"/>
    <property type="evidence" value="ECO:0007669"/>
    <property type="project" value="TreeGrafter"/>
</dbReference>
<evidence type="ECO:0000256" key="4">
    <source>
        <dbReference type="ARBA" id="ARBA00023163"/>
    </source>
</evidence>
<organism evidence="7 8">
    <name type="scientific">Kinneretia aquatilis</name>
    <dbReference type="NCBI Taxonomy" id="2070761"/>
    <lineage>
        <taxon>Bacteria</taxon>
        <taxon>Pseudomonadati</taxon>
        <taxon>Pseudomonadota</taxon>
        <taxon>Betaproteobacteria</taxon>
        <taxon>Burkholderiales</taxon>
        <taxon>Sphaerotilaceae</taxon>
        <taxon>Roseateles</taxon>
    </lineage>
</organism>
<proteinExistence type="inferred from homology"/>
<comment type="caution">
    <text evidence="7">The sequence shown here is derived from an EMBL/GenBank/DDBJ whole genome shotgun (WGS) entry which is preliminary data.</text>
</comment>
<dbReference type="EMBL" id="POSP01000003">
    <property type="protein sequence ID" value="PND38341.1"/>
    <property type="molecule type" value="Genomic_DNA"/>
</dbReference>
<dbReference type="Pfam" id="PF03466">
    <property type="entry name" value="LysR_substrate"/>
    <property type="match status" value="1"/>
</dbReference>
<evidence type="ECO:0000256" key="5">
    <source>
        <dbReference type="SAM" id="MobiDB-lite"/>
    </source>
</evidence>
<dbReference type="FunFam" id="1.10.10.10:FF:000001">
    <property type="entry name" value="LysR family transcriptional regulator"/>
    <property type="match status" value="1"/>
</dbReference>
<feature type="compositionally biased region" description="Low complexity" evidence="5">
    <location>
        <begin position="332"/>
        <end position="349"/>
    </location>
</feature>
<dbReference type="InterPro" id="IPR036388">
    <property type="entry name" value="WH-like_DNA-bd_sf"/>
</dbReference>
<evidence type="ECO:0000313" key="8">
    <source>
        <dbReference type="Proteomes" id="UP000235916"/>
    </source>
</evidence>